<dbReference type="Proteomes" id="UP000805649">
    <property type="component" value="Unassembled WGS sequence"/>
</dbReference>
<name>A0ACC3YUG1_COLTU</name>
<sequence>MPLTPRMNPYTRILARLYEAIISLWILRRVNGPHLVTYLNDNYLQGVRRRFLKNLCFFCDYKKGGESTTALGLEEQEGSCVFWISSNEGVGDHVVLFLNNVLAMLKRVDESKKNRASAVADLMAYYAKFAAPRMKKETRILHNAIKRCLEVSEASSPAEGTCEFSPVTSLLLHLQDSAFDNVVMCKKAYQVSHDHQLQLLKRLGQEPDDSIGQGPAAQAFRDAKHMIGRLAAHAHAVHELFDDSERLQKLLESYRVDKVDTPLPASVPPGDSHTTLAGVLKRLLPARDDRYESYLCYLKRMDSQLGIENTLCTKLKPGALKPCVHAEIQMLHHFHDTNRQYFANDRFVACSKFACILCESFFRNHPARVILLDSHQKTYPNWGAIQLPRGASDPGWQNWRKIMNDVIHDIKAIVVDQISQQLVSSMNHPDSISQFTASVDEAHDSTGSETDYFEYLSSESDDCKCPISMVVFLVVNQRITTAHSSTSTELAVQLAHTSVEDQQFSDDDDGEHGAPLNQFCPNV</sequence>
<organism evidence="1 2">
    <name type="scientific">Colletotrichum truncatum</name>
    <name type="common">Anthracnose fungus</name>
    <name type="synonym">Colletotrichum capsici</name>
    <dbReference type="NCBI Taxonomy" id="5467"/>
    <lineage>
        <taxon>Eukaryota</taxon>
        <taxon>Fungi</taxon>
        <taxon>Dikarya</taxon>
        <taxon>Ascomycota</taxon>
        <taxon>Pezizomycotina</taxon>
        <taxon>Sordariomycetes</taxon>
        <taxon>Hypocreomycetidae</taxon>
        <taxon>Glomerellales</taxon>
        <taxon>Glomerellaceae</taxon>
        <taxon>Colletotrichum</taxon>
        <taxon>Colletotrichum truncatum species complex</taxon>
    </lineage>
</organism>
<gene>
    <name evidence="1" type="ORF">CTRU02_210088</name>
</gene>
<keyword evidence="2" id="KW-1185">Reference proteome</keyword>
<accession>A0ACC3YUG1</accession>
<evidence type="ECO:0000313" key="2">
    <source>
        <dbReference type="Proteomes" id="UP000805649"/>
    </source>
</evidence>
<proteinExistence type="predicted"/>
<comment type="caution">
    <text evidence="1">The sequence shown here is derived from an EMBL/GenBank/DDBJ whole genome shotgun (WGS) entry which is preliminary data.</text>
</comment>
<evidence type="ECO:0000313" key="1">
    <source>
        <dbReference type="EMBL" id="KAL0935497.1"/>
    </source>
</evidence>
<reference evidence="1 2" key="1">
    <citation type="journal article" date="2020" name="Phytopathology">
        <title>Genome Sequence Resources of Colletotrichum truncatum, C. plurivorum, C. musicola, and C. sojae: Four Species Pathogenic to Soybean (Glycine max).</title>
        <authorList>
            <person name="Rogerio F."/>
            <person name="Boufleur T.R."/>
            <person name="Ciampi-Guillardi M."/>
            <person name="Sukno S.A."/>
            <person name="Thon M.R."/>
            <person name="Massola Junior N.S."/>
            <person name="Baroncelli R."/>
        </authorList>
    </citation>
    <scope>NUCLEOTIDE SEQUENCE [LARGE SCALE GENOMIC DNA]</scope>
    <source>
        <strain evidence="1 2">CMES1059</strain>
    </source>
</reference>
<protein>
    <submittedName>
        <fullName evidence="1">Uncharacterized protein</fullName>
    </submittedName>
</protein>
<dbReference type="EMBL" id="VUJX02000006">
    <property type="protein sequence ID" value="KAL0935497.1"/>
    <property type="molecule type" value="Genomic_DNA"/>
</dbReference>